<reference evidence="1" key="2">
    <citation type="submission" date="2020-11" db="EMBL/GenBank/DDBJ databases">
        <authorList>
            <person name="McCartney M.A."/>
            <person name="Auch B."/>
            <person name="Kono T."/>
            <person name="Mallez S."/>
            <person name="Becker A."/>
            <person name="Gohl D.M."/>
            <person name="Silverstein K.A.T."/>
            <person name="Koren S."/>
            <person name="Bechman K.B."/>
            <person name="Herman A."/>
            <person name="Abrahante J.E."/>
            <person name="Garbe J."/>
        </authorList>
    </citation>
    <scope>NUCLEOTIDE SEQUENCE</scope>
    <source>
        <strain evidence="1">Duluth1</strain>
        <tissue evidence="1">Whole animal</tissue>
    </source>
</reference>
<keyword evidence="2" id="KW-1185">Reference proteome</keyword>
<reference evidence="1" key="1">
    <citation type="journal article" date="2019" name="bioRxiv">
        <title>The Genome of the Zebra Mussel, Dreissena polymorpha: A Resource for Invasive Species Research.</title>
        <authorList>
            <person name="McCartney M.A."/>
            <person name="Auch B."/>
            <person name="Kono T."/>
            <person name="Mallez S."/>
            <person name="Zhang Y."/>
            <person name="Obille A."/>
            <person name="Becker A."/>
            <person name="Abrahante J.E."/>
            <person name="Garbe J."/>
            <person name="Badalamenti J.P."/>
            <person name="Herman A."/>
            <person name="Mangelson H."/>
            <person name="Liachko I."/>
            <person name="Sullivan S."/>
            <person name="Sone E.D."/>
            <person name="Koren S."/>
            <person name="Silverstein K.A.T."/>
            <person name="Beckman K.B."/>
            <person name="Gohl D.M."/>
        </authorList>
    </citation>
    <scope>NUCLEOTIDE SEQUENCE</scope>
    <source>
        <strain evidence="1">Duluth1</strain>
        <tissue evidence="1">Whole animal</tissue>
    </source>
</reference>
<evidence type="ECO:0000313" key="2">
    <source>
        <dbReference type="Proteomes" id="UP000828390"/>
    </source>
</evidence>
<organism evidence="1 2">
    <name type="scientific">Dreissena polymorpha</name>
    <name type="common">Zebra mussel</name>
    <name type="synonym">Mytilus polymorpha</name>
    <dbReference type="NCBI Taxonomy" id="45954"/>
    <lineage>
        <taxon>Eukaryota</taxon>
        <taxon>Metazoa</taxon>
        <taxon>Spiralia</taxon>
        <taxon>Lophotrochozoa</taxon>
        <taxon>Mollusca</taxon>
        <taxon>Bivalvia</taxon>
        <taxon>Autobranchia</taxon>
        <taxon>Heteroconchia</taxon>
        <taxon>Euheterodonta</taxon>
        <taxon>Imparidentia</taxon>
        <taxon>Neoheterodontei</taxon>
        <taxon>Myida</taxon>
        <taxon>Dreissenoidea</taxon>
        <taxon>Dreissenidae</taxon>
        <taxon>Dreissena</taxon>
    </lineage>
</organism>
<dbReference type="SUPFAM" id="SSF101898">
    <property type="entry name" value="NHL repeat"/>
    <property type="match status" value="1"/>
</dbReference>
<sequence>MAYKSIWYSKQLVKLVTLSRDGTVISLLTDPALTTTQYIYIIPGLHVTDSGQVLVCVDFSNVIIQVDRDGRQRLAEVVTARDGVTNPRSVYYSKRTSSLIVGMFNNNDIIVFKAQ</sequence>
<dbReference type="Proteomes" id="UP000828390">
    <property type="component" value="Unassembled WGS sequence"/>
</dbReference>
<comment type="caution">
    <text evidence="1">The sequence shown here is derived from an EMBL/GenBank/DDBJ whole genome shotgun (WGS) entry which is preliminary data.</text>
</comment>
<evidence type="ECO:0000313" key="1">
    <source>
        <dbReference type="EMBL" id="KAH3855661.1"/>
    </source>
</evidence>
<dbReference type="AlphaFoldDB" id="A0A9D4R5A5"/>
<name>A0A9D4R5A5_DREPO</name>
<protein>
    <submittedName>
        <fullName evidence="1">Uncharacterized protein</fullName>
    </submittedName>
</protein>
<proteinExistence type="predicted"/>
<accession>A0A9D4R5A5</accession>
<gene>
    <name evidence="1" type="ORF">DPMN_098231</name>
</gene>
<dbReference type="EMBL" id="JAIWYP010000003">
    <property type="protein sequence ID" value="KAH3855661.1"/>
    <property type="molecule type" value="Genomic_DNA"/>
</dbReference>